<dbReference type="Proteomes" id="UP001145742">
    <property type="component" value="Unassembled WGS sequence"/>
</dbReference>
<sequence>MVASLDESVQKKKEVWGKGKQQLQLEREAITCEKNSSADTKVSEGGGGGAPSDKADIPLQPMVKTMESQAVALATHWGPLCSRDPPTDPERPHVRAGGYPNEASGKPVQEQTPGRTCGPMERGAPPGAGLLAGPLTFQGTHSGAAFS</sequence>
<evidence type="ECO:0000313" key="3">
    <source>
        <dbReference type="Proteomes" id="UP001145742"/>
    </source>
</evidence>
<gene>
    <name evidence="2" type="ORF">WISP_117015</name>
</gene>
<keyword evidence="3" id="KW-1185">Reference proteome</keyword>
<protein>
    <submittedName>
        <fullName evidence="2">Uncharacterized protein</fullName>
    </submittedName>
</protein>
<feature type="region of interest" description="Disordered" evidence="1">
    <location>
        <begin position="77"/>
        <end position="147"/>
    </location>
</feature>
<name>A0ABQ9CTL2_9PASS</name>
<reference evidence="2" key="1">
    <citation type="submission" date="2019-10" db="EMBL/GenBank/DDBJ databases">
        <authorList>
            <person name="Soares A.E.R."/>
            <person name="Aleixo A."/>
            <person name="Schneider P."/>
            <person name="Miyaki C.Y."/>
            <person name="Schneider M.P."/>
            <person name="Mello C."/>
            <person name="Vasconcelos A.T.R."/>
        </authorList>
    </citation>
    <scope>NUCLEOTIDE SEQUENCE</scope>
    <source>
        <tissue evidence="2">Muscle</tissue>
    </source>
</reference>
<organism evidence="2 3">
    <name type="scientific">Willisornis vidua</name>
    <name type="common">Xingu scale-backed antbird</name>
    <dbReference type="NCBI Taxonomy" id="1566151"/>
    <lineage>
        <taxon>Eukaryota</taxon>
        <taxon>Metazoa</taxon>
        <taxon>Chordata</taxon>
        <taxon>Craniata</taxon>
        <taxon>Vertebrata</taxon>
        <taxon>Euteleostomi</taxon>
        <taxon>Archelosauria</taxon>
        <taxon>Archosauria</taxon>
        <taxon>Dinosauria</taxon>
        <taxon>Saurischia</taxon>
        <taxon>Theropoda</taxon>
        <taxon>Coelurosauria</taxon>
        <taxon>Aves</taxon>
        <taxon>Neognathae</taxon>
        <taxon>Neoaves</taxon>
        <taxon>Telluraves</taxon>
        <taxon>Australaves</taxon>
        <taxon>Passeriformes</taxon>
        <taxon>Thamnophilidae</taxon>
        <taxon>Willisornis</taxon>
    </lineage>
</organism>
<feature type="compositionally biased region" description="Low complexity" evidence="1">
    <location>
        <begin position="123"/>
        <end position="135"/>
    </location>
</feature>
<evidence type="ECO:0000256" key="1">
    <source>
        <dbReference type="SAM" id="MobiDB-lite"/>
    </source>
</evidence>
<evidence type="ECO:0000313" key="2">
    <source>
        <dbReference type="EMBL" id="KAJ7409010.1"/>
    </source>
</evidence>
<accession>A0ABQ9CTL2</accession>
<feature type="region of interest" description="Disordered" evidence="1">
    <location>
        <begin position="1"/>
        <end position="57"/>
    </location>
</feature>
<dbReference type="EMBL" id="WHWB01034506">
    <property type="protein sequence ID" value="KAJ7409010.1"/>
    <property type="molecule type" value="Genomic_DNA"/>
</dbReference>
<comment type="caution">
    <text evidence="2">The sequence shown here is derived from an EMBL/GenBank/DDBJ whole genome shotgun (WGS) entry which is preliminary data.</text>
</comment>
<proteinExistence type="predicted"/>
<feature type="compositionally biased region" description="Basic and acidic residues" evidence="1">
    <location>
        <begin position="8"/>
        <end position="17"/>
    </location>
</feature>